<reference evidence="1" key="1">
    <citation type="submission" date="2014-09" db="EMBL/GenBank/DDBJ databases">
        <authorList>
            <person name="Magalhaes I.L.F."/>
            <person name="Oliveira U."/>
            <person name="Santos F.R."/>
            <person name="Vidigal T.H.D.A."/>
            <person name="Brescovit A.D."/>
            <person name="Santos A.J."/>
        </authorList>
    </citation>
    <scope>NUCLEOTIDE SEQUENCE</scope>
    <source>
        <tissue evidence="1">Shoot tissue taken approximately 20 cm above the soil surface</tissue>
    </source>
</reference>
<dbReference type="EMBL" id="GBRH01273992">
    <property type="protein sequence ID" value="JAD23903.1"/>
    <property type="molecule type" value="Transcribed_RNA"/>
</dbReference>
<organism evidence="1">
    <name type="scientific">Arundo donax</name>
    <name type="common">Giant reed</name>
    <name type="synonym">Donax arundinaceus</name>
    <dbReference type="NCBI Taxonomy" id="35708"/>
    <lineage>
        <taxon>Eukaryota</taxon>
        <taxon>Viridiplantae</taxon>
        <taxon>Streptophyta</taxon>
        <taxon>Embryophyta</taxon>
        <taxon>Tracheophyta</taxon>
        <taxon>Spermatophyta</taxon>
        <taxon>Magnoliopsida</taxon>
        <taxon>Liliopsida</taxon>
        <taxon>Poales</taxon>
        <taxon>Poaceae</taxon>
        <taxon>PACMAD clade</taxon>
        <taxon>Arundinoideae</taxon>
        <taxon>Arundineae</taxon>
        <taxon>Arundo</taxon>
    </lineage>
</organism>
<accession>A0A0A8YE63</accession>
<dbReference type="AlphaFoldDB" id="A0A0A8YE63"/>
<name>A0A0A8YE63_ARUDO</name>
<protein>
    <submittedName>
        <fullName evidence="1">Uncharacterized protein</fullName>
    </submittedName>
</protein>
<evidence type="ECO:0000313" key="1">
    <source>
        <dbReference type="EMBL" id="JAD23903.1"/>
    </source>
</evidence>
<reference evidence="1" key="2">
    <citation type="journal article" date="2015" name="Data Brief">
        <title>Shoot transcriptome of the giant reed, Arundo donax.</title>
        <authorList>
            <person name="Barrero R.A."/>
            <person name="Guerrero F.D."/>
            <person name="Moolhuijzen P."/>
            <person name="Goolsby J.A."/>
            <person name="Tidwell J."/>
            <person name="Bellgard S.E."/>
            <person name="Bellgard M.I."/>
        </authorList>
    </citation>
    <scope>NUCLEOTIDE SEQUENCE</scope>
    <source>
        <tissue evidence="1">Shoot tissue taken approximately 20 cm above the soil surface</tissue>
    </source>
</reference>
<proteinExistence type="predicted"/>
<sequence length="45" mass="5360">MIQFSQLIGLSRSWVQQRPQHGIPPSTRRQWWSFVSSRPEDFSSQ</sequence>